<keyword evidence="4" id="KW-1185">Reference proteome</keyword>
<evidence type="ECO:0000313" key="4">
    <source>
        <dbReference type="Proteomes" id="UP001372338"/>
    </source>
</evidence>
<feature type="compositionally biased region" description="Polar residues" evidence="1">
    <location>
        <begin position="44"/>
        <end position="57"/>
    </location>
</feature>
<dbReference type="Pfam" id="PF23399">
    <property type="entry name" value="LTI65_PGEED"/>
    <property type="match status" value="1"/>
</dbReference>
<feature type="compositionally biased region" description="Low complexity" evidence="1">
    <location>
        <begin position="73"/>
        <end position="99"/>
    </location>
</feature>
<feature type="region of interest" description="Disordered" evidence="1">
    <location>
        <begin position="1"/>
        <end position="110"/>
    </location>
</feature>
<reference evidence="3 4" key="1">
    <citation type="submission" date="2024-01" db="EMBL/GenBank/DDBJ databases">
        <title>The genomes of 5 underutilized Papilionoideae crops provide insights into root nodulation and disease resistanc.</title>
        <authorList>
            <person name="Yuan L."/>
        </authorList>
    </citation>
    <scope>NUCLEOTIDE SEQUENCE [LARGE SCALE GENOMIC DNA]</scope>
    <source>
        <strain evidence="3">ZHUSHIDOU_FW_LH</strain>
        <tissue evidence="3">Leaf</tissue>
    </source>
</reference>
<name>A0AAN9FGB5_CROPI</name>
<gene>
    <name evidence="3" type="ORF">RIF29_14905</name>
</gene>
<proteinExistence type="predicted"/>
<comment type="caution">
    <text evidence="3">The sequence shown here is derived from an EMBL/GenBank/DDBJ whole genome shotgun (WGS) entry which is preliminary data.</text>
</comment>
<feature type="compositionally biased region" description="Polar residues" evidence="1">
    <location>
        <begin position="100"/>
        <end position="110"/>
    </location>
</feature>
<feature type="compositionally biased region" description="Basic and acidic residues" evidence="1">
    <location>
        <begin position="29"/>
        <end position="40"/>
    </location>
</feature>
<accession>A0AAN9FGB5</accession>
<evidence type="ECO:0000259" key="2">
    <source>
        <dbReference type="Pfam" id="PF23399"/>
    </source>
</evidence>
<evidence type="ECO:0000256" key="1">
    <source>
        <dbReference type="SAM" id="MobiDB-lite"/>
    </source>
</evidence>
<organism evidence="3 4">
    <name type="scientific">Crotalaria pallida</name>
    <name type="common">Smooth rattlebox</name>
    <name type="synonym">Crotalaria striata</name>
    <dbReference type="NCBI Taxonomy" id="3830"/>
    <lineage>
        <taxon>Eukaryota</taxon>
        <taxon>Viridiplantae</taxon>
        <taxon>Streptophyta</taxon>
        <taxon>Embryophyta</taxon>
        <taxon>Tracheophyta</taxon>
        <taxon>Spermatophyta</taxon>
        <taxon>Magnoliopsida</taxon>
        <taxon>eudicotyledons</taxon>
        <taxon>Gunneridae</taxon>
        <taxon>Pentapetalae</taxon>
        <taxon>rosids</taxon>
        <taxon>fabids</taxon>
        <taxon>Fabales</taxon>
        <taxon>Fabaceae</taxon>
        <taxon>Papilionoideae</taxon>
        <taxon>50 kb inversion clade</taxon>
        <taxon>genistoids sensu lato</taxon>
        <taxon>core genistoids</taxon>
        <taxon>Crotalarieae</taxon>
        <taxon>Crotalaria</taxon>
    </lineage>
</organism>
<dbReference type="EMBL" id="JAYWIO010000003">
    <property type="protein sequence ID" value="KAK7273841.1"/>
    <property type="molecule type" value="Genomic_DNA"/>
</dbReference>
<dbReference type="AlphaFoldDB" id="A0AAN9FGB5"/>
<sequence length="212" mass="22953">MNEKNLAEKLTPAYAAGSKSHAVNSKPSKMIEKNLAEKLKPTNAAGSNSDATNSIPSKIQGLAISRTSSTNMSSIAPSTPPISSAPISRQTSLSSTSSLNGKNYTNNNPKGASVKEYLKIKFEPMNDEKVLSEVLYEAMSPRRTTIATNDAGVMDKVRGAVHSLLHNEEQYSQQYGVKNSTTRASSQTPAIASNNIQEGKAKFHYCKFFMQF</sequence>
<protein>
    <recommendedName>
        <fullName evidence="2">LTI65/LTI78 PGEED repeat domain-containing protein</fullName>
    </recommendedName>
</protein>
<dbReference type="GO" id="GO:0009737">
    <property type="term" value="P:response to abscisic acid"/>
    <property type="evidence" value="ECO:0007669"/>
    <property type="project" value="InterPro"/>
</dbReference>
<dbReference type="InterPro" id="IPR037491">
    <property type="entry name" value="LTI78/LTI65"/>
</dbReference>
<dbReference type="InterPro" id="IPR057059">
    <property type="entry name" value="LTI65/LTI78_PGEED"/>
</dbReference>
<feature type="domain" description="LTI65/LTI78 PGEED repeat" evidence="2">
    <location>
        <begin position="110"/>
        <end position="139"/>
    </location>
</feature>
<evidence type="ECO:0000313" key="3">
    <source>
        <dbReference type="EMBL" id="KAK7273841.1"/>
    </source>
</evidence>
<dbReference type="PANTHER" id="PTHR33836:SF5">
    <property type="entry name" value="EUKARYOTIC RNA POLYMERASE II HEPTAPEPTIDE REPEAT"/>
    <property type="match status" value="1"/>
</dbReference>
<dbReference type="PANTHER" id="PTHR33836">
    <property type="entry name" value="LOW-TEMPERATURE-INDUCED 65 KDA PROTEIN-RELATED"/>
    <property type="match status" value="1"/>
</dbReference>
<dbReference type="Proteomes" id="UP001372338">
    <property type="component" value="Unassembled WGS sequence"/>
</dbReference>